<accession>A0A6P8BFT3</accession>
<keyword evidence="1" id="KW-1185">Reference proteome</keyword>
<dbReference type="RefSeq" id="XP_030985997.1">
    <property type="nucleotide sequence ID" value="XM_031120661.1"/>
</dbReference>
<reference evidence="2" key="1">
    <citation type="journal article" date="2019" name="Mol. Biol. Evol.">
        <title>Blast fungal genomes show frequent chromosomal changes, gene gains and losses, and effector gene turnover.</title>
        <authorList>
            <person name="Gomez Luciano L.B."/>
            <person name="Jason Tsai I."/>
            <person name="Chuma I."/>
            <person name="Tosa Y."/>
            <person name="Chen Y.H."/>
            <person name="Li J.Y."/>
            <person name="Li M.Y."/>
            <person name="Jade Lu M.Y."/>
            <person name="Nakayashiki H."/>
            <person name="Li W.H."/>
        </authorList>
    </citation>
    <scope>NUCLEOTIDE SEQUENCE</scope>
    <source>
        <strain evidence="2">NI907</strain>
    </source>
</reference>
<evidence type="ECO:0000313" key="1">
    <source>
        <dbReference type="Proteomes" id="UP000515153"/>
    </source>
</evidence>
<name>A0A6P8BFT3_PYRGI</name>
<evidence type="ECO:0000313" key="2">
    <source>
        <dbReference type="RefSeq" id="XP_030985997.1"/>
    </source>
</evidence>
<gene>
    <name evidence="2" type="ORF">PgNI_00583</name>
</gene>
<proteinExistence type="predicted"/>
<sequence>MAVQSSLQAVPGAEKPVLGVGDQRLDFFDGAGVGVEVYLRSELVGVCVVGDDELNVALAGLDVVLGAGVVDA</sequence>
<dbReference type="Proteomes" id="UP000515153">
    <property type="component" value="Unplaced"/>
</dbReference>
<protein>
    <submittedName>
        <fullName evidence="2">Uncharacterized protein</fullName>
    </submittedName>
</protein>
<dbReference type="AlphaFoldDB" id="A0A6P8BFT3"/>
<dbReference type="GeneID" id="41955575"/>
<reference evidence="2" key="2">
    <citation type="submission" date="2019-10" db="EMBL/GenBank/DDBJ databases">
        <authorList>
            <consortium name="NCBI Genome Project"/>
        </authorList>
    </citation>
    <scope>NUCLEOTIDE SEQUENCE</scope>
    <source>
        <strain evidence="2">NI907</strain>
    </source>
</reference>
<reference evidence="2" key="3">
    <citation type="submission" date="2025-08" db="UniProtKB">
        <authorList>
            <consortium name="RefSeq"/>
        </authorList>
    </citation>
    <scope>IDENTIFICATION</scope>
    <source>
        <strain evidence="2">NI907</strain>
    </source>
</reference>
<dbReference type="KEGG" id="pgri:PgNI_00583"/>
<organism evidence="1 2">
    <name type="scientific">Pyricularia grisea</name>
    <name type="common">Crabgrass-specific blast fungus</name>
    <name type="synonym">Magnaporthe grisea</name>
    <dbReference type="NCBI Taxonomy" id="148305"/>
    <lineage>
        <taxon>Eukaryota</taxon>
        <taxon>Fungi</taxon>
        <taxon>Dikarya</taxon>
        <taxon>Ascomycota</taxon>
        <taxon>Pezizomycotina</taxon>
        <taxon>Sordariomycetes</taxon>
        <taxon>Sordariomycetidae</taxon>
        <taxon>Magnaporthales</taxon>
        <taxon>Pyriculariaceae</taxon>
        <taxon>Pyricularia</taxon>
    </lineage>
</organism>